<evidence type="ECO:0000256" key="1">
    <source>
        <dbReference type="ARBA" id="ARBA00004124"/>
    </source>
</evidence>
<dbReference type="InterPro" id="IPR055272">
    <property type="entry name" value="POPDC1-3_dom"/>
</dbReference>
<dbReference type="InterPro" id="IPR006916">
    <property type="entry name" value="POPDC1-3"/>
</dbReference>
<accession>A0A0L1JTB8</accession>
<evidence type="ECO:0000256" key="10">
    <source>
        <dbReference type="ARBA" id="ARBA00022949"/>
    </source>
</evidence>
<evidence type="ECO:0000259" key="15">
    <source>
        <dbReference type="PROSITE" id="PS50042"/>
    </source>
</evidence>
<evidence type="ECO:0000256" key="13">
    <source>
        <dbReference type="ARBA" id="ARBA00023180"/>
    </source>
</evidence>
<dbReference type="InterPro" id="IPR000595">
    <property type="entry name" value="cNMP-bd_dom"/>
</dbReference>
<dbReference type="GO" id="GO:0030552">
    <property type="term" value="F:cAMP binding"/>
    <property type="evidence" value="ECO:0007669"/>
    <property type="project" value="TreeGrafter"/>
</dbReference>
<dbReference type="Gene3D" id="2.60.120.10">
    <property type="entry name" value="Jelly Rolls"/>
    <property type="match status" value="1"/>
</dbReference>
<keyword evidence="12 14" id="KW-0472">Membrane</keyword>
<reference evidence="16 17" key="1">
    <citation type="journal article" date="2015" name="Int. J. Syst. Evol. Microbiol.">
        <title>Aestuariivita atlantica sp. nov., isolated from deep sea sediment of the Atlantic Ocean.</title>
        <authorList>
            <person name="Li G."/>
            <person name="Lai Q."/>
            <person name="Du Y."/>
            <person name="Liu X."/>
            <person name="Sun F."/>
            <person name="Shao Z."/>
        </authorList>
    </citation>
    <scope>NUCLEOTIDE SEQUENCE [LARGE SCALE GENOMIC DNA]</scope>
    <source>
        <strain evidence="16 17">22II-S11-z3</strain>
    </source>
</reference>
<evidence type="ECO:0000313" key="17">
    <source>
        <dbReference type="Proteomes" id="UP000036938"/>
    </source>
</evidence>
<keyword evidence="8 14" id="KW-0812">Transmembrane</keyword>
<dbReference type="EMBL" id="AQQZ01000002">
    <property type="protein sequence ID" value="KNG94990.1"/>
    <property type="molecule type" value="Genomic_DNA"/>
</dbReference>
<dbReference type="InterPro" id="IPR014710">
    <property type="entry name" value="RmlC-like_jellyroll"/>
</dbReference>
<comment type="similarity">
    <text evidence="4">Belongs to the popeye family.</text>
</comment>
<evidence type="ECO:0000256" key="3">
    <source>
        <dbReference type="ARBA" id="ARBA00004435"/>
    </source>
</evidence>
<feature type="transmembrane region" description="Helical" evidence="14">
    <location>
        <begin position="57"/>
        <end position="77"/>
    </location>
</feature>
<dbReference type="PROSITE" id="PS50042">
    <property type="entry name" value="CNMP_BINDING_3"/>
    <property type="match status" value="1"/>
</dbReference>
<evidence type="ECO:0000256" key="14">
    <source>
        <dbReference type="SAM" id="Phobius"/>
    </source>
</evidence>
<dbReference type="AlphaFoldDB" id="A0A0L1JTB8"/>
<gene>
    <name evidence="16" type="ORF">ATO11_06420</name>
</gene>
<feature type="transmembrane region" description="Helical" evidence="14">
    <location>
        <begin position="12"/>
        <end position="45"/>
    </location>
</feature>
<proteinExistence type="inferred from homology"/>
<dbReference type="RefSeq" id="WP_050529984.1">
    <property type="nucleotide sequence ID" value="NZ_AQQZ01000002.1"/>
</dbReference>
<keyword evidence="13" id="KW-0325">Glycoprotein</keyword>
<dbReference type="SUPFAM" id="SSF51206">
    <property type="entry name" value="cAMP-binding domain-like"/>
    <property type="match status" value="1"/>
</dbReference>
<dbReference type="Pfam" id="PF04831">
    <property type="entry name" value="POPDC1-3"/>
    <property type="match status" value="1"/>
</dbReference>
<dbReference type="STRING" id="1317121.ATO11_06420"/>
<organism evidence="16 17">
    <name type="scientific">Pseudaestuariivita atlantica</name>
    <dbReference type="NCBI Taxonomy" id="1317121"/>
    <lineage>
        <taxon>Bacteria</taxon>
        <taxon>Pseudomonadati</taxon>
        <taxon>Pseudomonadota</taxon>
        <taxon>Alphaproteobacteria</taxon>
        <taxon>Rhodobacterales</taxon>
        <taxon>Paracoccaceae</taxon>
        <taxon>Pseudaestuariivita</taxon>
    </lineage>
</organism>
<dbReference type="PANTHER" id="PTHR12101">
    <property type="entry name" value="POPEYE DOMAIN CONTAINING PROTEIN"/>
    <property type="match status" value="1"/>
</dbReference>
<name>A0A0L1JTB8_9RHOB</name>
<evidence type="ECO:0000256" key="12">
    <source>
        <dbReference type="ARBA" id="ARBA00023136"/>
    </source>
</evidence>
<evidence type="ECO:0000256" key="5">
    <source>
        <dbReference type="ARBA" id="ARBA00022427"/>
    </source>
</evidence>
<protein>
    <recommendedName>
        <fullName evidence="15">Cyclic nucleotide-binding domain-containing protein</fullName>
    </recommendedName>
</protein>
<evidence type="ECO:0000313" key="16">
    <source>
        <dbReference type="EMBL" id="KNG94990.1"/>
    </source>
</evidence>
<feature type="domain" description="Cyclic nucleotide-binding" evidence="15">
    <location>
        <begin position="112"/>
        <end position="191"/>
    </location>
</feature>
<dbReference type="InterPro" id="IPR018490">
    <property type="entry name" value="cNMP-bd_dom_sf"/>
</dbReference>
<comment type="subcellular location">
    <subcellularLocation>
        <location evidence="3">Cell junction</location>
        <location evidence="3">Tight junction</location>
    </subcellularLocation>
    <subcellularLocation>
        <location evidence="1">Lateral cell membrane</location>
    </subcellularLocation>
    <subcellularLocation>
        <location evidence="2">Membrane</location>
        <topology evidence="2">Multi-pass membrane protein</topology>
    </subcellularLocation>
</comment>
<dbReference type="PANTHER" id="PTHR12101:SF17">
    <property type="entry name" value="BLOOD VESSEL EPICARDIAL SUBSTANCE"/>
    <property type="match status" value="1"/>
</dbReference>
<keyword evidence="11 14" id="KW-1133">Transmembrane helix</keyword>
<keyword evidence="7" id="KW-1003">Cell membrane</keyword>
<keyword evidence="6" id="KW-0217">Developmental protein</keyword>
<evidence type="ECO:0000256" key="2">
    <source>
        <dbReference type="ARBA" id="ARBA00004141"/>
    </source>
</evidence>
<sequence length="234" mass="25960">MWDWIVETELLVYLAGLSFVLGYVIINQVVLRLWVTVGTVLYILYYATAADQPLWGAIYMSLAMGAANLFGLFSLLWQRSKYAVPRAHQDLYRTHFSHVPPGDFRAIMARGKRYVTDTQEAIATLGVPAPRVVFLVSGHAVVDKEGERFNMPEGWFFGEVSYVLDQPAAASATVPEGTELVSWDRADLDALRQKPRLRLAFEAAVSRDVARKVSVAVAPRRLRVAPGPAPEPAA</sequence>
<evidence type="ECO:0000256" key="6">
    <source>
        <dbReference type="ARBA" id="ARBA00022473"/>
    </source>
</evidence>
<dbReference type="Proteomes" id="UP000036938">
    <property type="component" value="Unassembled WGS sequence"/>
</dbReference>
<keyword evidence="5" id="KW-0796">Tight junction</keyword>
<evidence type="ECO:0000256" key="7">
    <source>
        <dbReference type="ARBA" id="ARBA00022475"/>
    </source>
</evidence>
<evidence type="ECO:0000256" key="9">
    <source>
        <dbReference type="ARBA" id="ARBA00022889"/>
    </source>
</evidence>
<evidence type="ECO:0000256" key="4">
    <source>
        <dbReference type="ARBA" id="ARBA00007146"/>
    </source>
</evidence>
<dbReference type="GO" id="GO:0005923">
    <property type="term" value="C:bicellular tight junction"/>
    <property type="evidence" value="ECO:0007669"/>
    <property type="project" value="UniProtKB-SubCell"/>
</dbReference>
<keyword evidence="10" id="KW-0965">Cell junction</keyword>
<evidence type="ECO:0000256" key="8">
    <source>
        <dbReference type="ARBA" id="ARBA00022692"/>
    </source>
</evidence>
<dbReference type="GO" id="GO:0016328">
    <property type="term" value="C:lateral plasma membrane"/>
    <property type="evidence" value="ECO:0007669"/>
    <property type="project" value="UniProtKB-SubCell"/>
</dbReference>
<dbReference type="GO" id="GO:0007155">
    <property type="term" value="P:cell adhesion"/>
    <property type="evidence" value="ECO:0007669"/>
    <property type="project" value="UniProtKB-KW"/>
</dbReference>
<evidence type="ECO:0000256" key="11">
    <source>
        <dbReference type="ARBA" id="ARBA00022989"/>
    </source>
</evidence>
<comment type="caution">
    <text evidence="16">The sequence shown here is derived from an EMBL/GenBank/DDBJ whole genome shotgun (WGS) entry which is preliminary data.</text>
</comment>
<keyword evidence="9" id="KW-0130">Cell adhesion</keyword>
<keyword evidence="17" id="KW-1185">Reference proteome</keyword>